<dbReference type="WormBase" id="Bm5657">
    <property type="protein sequence ID" value="BM30308"/>
    <property type="gene ID" value="WBGene00225918"/>
</dbReference>
<sequence>RNRQECCDFTFNQQGFVFQCQWEIPPIDLNLSRNLPKYKDGFEMFAYDTPLTEMGYLQSKLTGFPFLLLNIGLRACLLTVCFDFSYYFIYSIIAETVI</sequence>
<evidence type="ECO:0000256" key="1">
    <source>
        <dbReference type="SAM" id="Phobius"/>
    </source>
</evidence>
<dbReference type="Proteomes" id="UP000006672">
    <property type="component" value="Unassembled WGS sequence"/>
</dbReference>
<dbReference type="WBParaSite" id="Bm5657.1">
    <property type="protein sequence ID" value="Bm5657.1"/>
    <property type="gene ID" value="WBGene00225918"/>
</dbReference>
<protein>
    <submittedName>
        <fullName evidence="2 5">Bm5657</fullName>
    </submittedName>
</protein>
<evidence type="ECO:0000313" key="5">
    <source>
        <dbReference type="WBParaSite" id="Bm5657.1"/>
    </source>
</evidence>
<dbReference type="Gene3D" id="3.40.50.1240">
    <property type="entry name" value="Phosphoglycerate mutase-like"/>
    <property type="match status" value="1"/>
</dbReference>
<dbReference type="EMBL" id="LN857014">
    <property type="protein sequence ID" value="CDQ00737.1"/>
    <property type="molecule type" value="Genomic_DNA"/>
</dbReference>
<dbReference type="InterPro" id="IPR029033">
    <property type="entry name" value="His_PPase_superfam"/>
</dbReference>
<evidence type="ECO:0000313" key="6">
    <source>
        <dbReference type="WormBase" id="Bm5657"/>
    </source>
</evidence>
<organism evidence="4 5">
    <name type="scientific">Brugia malayi</name>
    <name type="common">Filarial nematode worm</name>
    <dbReference type="NCBI Taxonomy" id="6279"/>
    <lineage>
        <taxon>Eukaryota</taxon>
        <taxon>Metazoa</taxon>
        <taxon>Ecdysozoa</taxon>
        <taxon>Nematoda</taxon>
        <taxon>Chromadorea</taxon>
        <taxon>Rhabditida</taxon>
        <taxon>Spirurina</taxon>
        <taxon>Spiruromorpha</taxon>
        <taxon>Filarioidea</taxon>
        <taxon>Onchocercidae</taxon>
        <taxon>Brugia</taxon>
    </lineage>
</organism>
<reference evidence="3" key="3">
    <citation type="submission" date="2019-04" db="EMBL/GenBank/DDBJ databases">
        <authorList>
            <person name="Howe K."/>
            <person name="Paulini M."/>
            <person name="Williams G."/>
        </authorList>
    </citation>
    <scope>NUCLEOTIDE SEQUENCE [LARGE SCALE GENOMIC DNA]</scope>
    <source>
        <strain evidence="3">FR3</strain>
    </source>
</reference>
<keyword evidence="1" id="KW-0472">Membrane</keyword>
<evidence type="ECO:0000313" key="2">
    <source>
        <dbReference type="EMBL" id="CDQ00737.1"/>
    </source>
</evidence>
<dbReference type="KEGG" id="bmy:BM_BM5657"/>
<evidence type="ECO:0000313" key="4">
    <source>
        <dbReference type="Proteomes" id="UP000006672"/>
    </source>
</evidence>
<reference evidence="5" key="4">
    <citation type="submission" date="2019-12" db="UniProtKB">
        <authorList>
            <consortium name="WormBaseParasite"/>
        </authorList>
    </citation>
    <scope>IDENTIFICATION</scope>
</reference>
<keyword evidence="4" id="KW-1185">Reference proteome</keyword>
<reference evidence="2 4" key="1">
    <citation type="journal article" date="2007" name="Science">
        <title>Draft genome of the filarial nematode parasite Brugia malayi.</title>
        <authorList>
            <person name="Ghedin E."/>
            <person name="Wang S."/>
            <person name="Spiro D."/>
            <person name="Caler E."/>
            <person name="Zhao Q."/>
            <person name="Crabtree J."/>
            <person name="Allen J.E."/>
            <person name="Delcher A.L."/>
            <person name="Guiliano D.B."/>
            <person name="Miranda-Saavedra D."/>
            <person name="Angiuoli S.V."/>
            <person name="Creasy T."/>
            <person name="Amedeo P."/>
            <person name="Haas B."/>
            <person name="El-Sayed N.M."/>
            <person name="Wortman J.R."/>
            <person name="Feldblyum T."/>
            <person name="Tallon L."/>
            <person name="Schatz M."/>
            <person name="Shumway M."/>
            <person name="Koo H."/>
            <person name="Salzberg S.L."/>
            <person name="Schobel S."/>
            <person name="Pertea M."/>
            <person name="Pop M."/>
            <person name="White O."/>
            <person name="Barton G.J."/>
            <person name="Carlow C.K."/>
            <person name="Crawford M.J."/>
            <person name="Daub J."/>
            <person name="Dimmic M.W."/>
            <person name="Estes C.F."/>
            <person name="Foster J.M."/>
            <person name="Ganatra M."/>
            <person name="Gregory W.F."/>
            <person name="Johnson N.M."/>
            <person name="Jin J."/>
            <person name="Komuniecki R."/>
            <person name="Korf I."/>
            <person name="Kumar S."/>
            <person name="Laney S."/>
            <person name="Li B.W."/>
            <person name="Li W."/>
            <person name="Lindblom T.H."/>
            <person name="Lustigman S."/>
            <person name="Ma D."/>
            <person name="Maina C.V."/>
            <person name="Martin D.M."/>
            <person name="McCarter J.P."/>
            <person name="McReynolds L."/>
            <person name="Mitreva M."/>
            <person name="Nutman T.B."/>
            <person name="Parkinson J."/>
            <person name="Peregrin-Alvarez J.M."/>
            <person name="Poole C."/>
            <person name="Ren Q."/>
            <person name="Saunders L."/>
            <person name="Sluder A.E."/>
            <person name="Smith K."/>
            <person name="Stanke M."/>
            <person name="Unnasch T.R."/>
            <person name="Ware J."/>
            <person name="Wei A.D."/>
            <person name="Weil G."/>
            <person name="Williams D.J."/>
            <person name="Zhang Y."/>
            <person name="Williams S.A."/>
            <person name="Fraser-Liggett C."/>
            <person name="Slatko B."/>
            <person name="Blaxter M.L."/>
            <person name="Scott A.L."/>
        </authorList>
    </citation>
    <scope>NUCLEOTIDE SEQUENCE</scope>
    <source>
        <strain evidence="2 4">FR3</strain>
    </source>
</reference>
<dbReference type="CTD" id="66059942"/>
<keyword evidence="1" id="KW-1133">Transmembrane helix</keyword>
<gene>
    <name evidence="2 5 6" type="ORF">Bm5657</name>
    <name evidence="3" type="ORF">BM_BM5657</name>
    <name evidence="2" type="ORF">BM_Bm5657</name>
</gene>
<dbReference type="EMBL" id="CAAKNF010000196">
    <property type="protein sequence ID" value="VIO86492.1"/>
    <property type="molecule type" value="Genomic_DNA"/>
</dbReference>
<evidence type="ECO:0000313" key="3">
    <source>
        <dbReference type="EMBL" id="VIO86492.1"/>
    </source>
</evidence>
<accession>A0A0K0JJT1</accession>
<keyword evidence="1" id="KW-0812">Transmembrane</keyword>
<dbReference type="STRING" id="6279.A0A0K0JJT1"/>
<reference evidence="2" key="2">
    <citation type="submission" date="2012-12" db="EMBL/GenBank/DDBJ databases">
        <authorList>
            <person name="Gao Y.W."/>
            <person name="Fan S.T."/>
            <person name="Sun H.T."/>
            <person name="Wang Z."/>
            <person name="Gao X.L."/>
            <person name="Li Y.G."/>
            <person name="Wang T.C."/>
            <person name="Zhang K."/>
            <person name="Xu W.W."/>
            <person name="Yu Z.J."/>
            <person name="Xia X.Z."/>
        </authorList>
    </citation>
    <scope>NUCLEOTIDE SEQUENCE</scope>
    <source>
        <strain evidence="2">FR3</strain>
    </source>
</reference>
<dbReference type="GeneID" id="66059942"/>
<feature type="transmembrane region" description="Helical" evidence="1">
    <location>
        <begin position="64"/>
        <end position="89"/>
    </location>
</feature>
<accession>A0A4E9ERA0</accession>
<dbReference type="RefSeq" id="XP_042929533.1">
    <property type="nucleotide sequence ID" value="XM_043073599.1"/>
</dbReference>
<proteinExistence type="predicted"/>
<dbReference type="AlphaFoldDB" id="A0A0K0JJT1"/>
<dbReference type="OrthoDB" id="414418at2759"/>
<dbReference type="GO" id="GO:0016791">
    <property type="term" value="F:phosphatase activity"/>
    <property type="evidence" value="ECO:0007669"/>
    <property type="project" value="UniProtKB-ARBA"/>
</dbReference>
<name>A0A0K0JJT1_BRUMA</name>